<accession>A0ABQ0LXZ0</accession>
<reference evidence="1" key="1">
    <citation type="submission" date="2014-09" db="EMBL/GenBank/DDBJ databases">
        <title>Genome sequence of the luminous mushroom Mycena chlorophos for searching fungal bioluminescence genes.</title>
        <authorList>
            <person name="Tanaka Y."/>
            <person name="Kasuga D."/>
            <person name="Oba Y."/>
            <person name="Hase S."/>
            <person name="Sato K."/>
            <person name="Oba Y."/>
            <person name="Sakakibara Y."/>
        </authorList>
    </citation>
    <scope>NUCLEOTIDE SEQUENCE</scope>
</reference>
<gene>
    <name evidence="1" type="ORF">MCHLO_12697</name>
</gene>
<sequence length="678" mass="73331">MTPRGRCQPLLLLTLPEIVSEIVKYGSNASLALLAQTCRAISEPTLDSLWRHIDGLYPLGLINWEPGHRFEGQRFAGLARGITAGDWERPLLYCNRVRSFSHRPIAVVSGHNELDLLYLSLPAEVLFPRLRSLVLTVPYTTYGLAQTGYIRLLSGDGLQSLSLHGNTMSLSLLPGLRKYFGAVTKLDLSLRPIADTDWTTISDVVRCMDSVRTLHLPCADLRTLLHISSLTTLKHLHLAQIPPLGDTALSFPALESLDLSDGSVLALLQAFNGTRLRTLGLSHSPTEPQPQADIDALYVLLGTSPSFRNVTKLTHEIIRSFPVRESVQPWILSGPSLLALRGCPRLRVLDISPPLGLDVDDIILTQFAKTHKALRILRLSGASRVTLGGVIALADFCPSLKTLEVTLDATQIPPGGPFLSIQQTSLTRFVPKHNSKIEDTFAVASLLSGLFPALESVVVPIRTIFERDTDDSVAYRSKWWQLLVAVVIIGTAPPTPSNGVIGTYAPTYLCPTSSTWDTASWYTVPAGNYLVCTTTATTPQTQCTYMMSPPINGALDAQSGPGTCAGSATGPVTTISCALNCPVVGQSGIYIVLMENSISGTTTTCYYGGTFSYVTWFACQYSGGSGLLTTGSTTVCPGTLTSGCPGPTNSRRRYRREDNMTALLRKKDVDVEVGRALS</sequence>
<name>A0ABQ0LXZ0_MYCCL</name>
<dbReference type="Proteomes" id="UP000815677">
    <property type="component" value="Unassembled WGS sequence"/>
</dbReference>
<dbReference type="InterPro" id="IPR032675">
    <property type="entry name" value="LRR_dom_sf"/>
</dbReference>
<keyword evidence="2" id="KW-1185">Reference proteome</keyword>
<organism evidence="1 2">
    <name type="scientific">Mycena chlorophos</name>
    <name type="common">Agaric fungus</name>
    <name type="synonym">Agaricus chlorophos</name>
    <dbReference type="NCBI Taxonomy" id="658473"/>
    <lineage>
        <taxon>Eukaryota</taxon>
        <taxon>Fungi</taxon>
        <taxon>Dikarya</taxon>
        <taxon>Basidiomycota</taxon>
        <taxon>Agaricomycotina</taxon>
        <taxon>Agaricomycetes</taxon>
        <taxon>Agaricomycetidae</taxon>
        <taxon>Agaricales</taxon>
        <taxon>Marasmiineae</taxon>
        <taxon>Mycenaceae</taxon>
        <taxon>Mycena</taxon>
    </lineage>
</organism>
<evidence type="ECO:0008006" key="3">
    <source>
        <dbReference type="Google" id="ProtNLM"/>
    </source>
</evidence>
<proteinExistence type="predicted"/>
<dbReference type="EMBL" id="DF849190">
    <property type="protein sequence ID" value="GAT55986.1"/>
    <property type="molecule type" value="Genomic_DNA"/>
</dbReference>
<evidence type="ECO:0000313" key="2">
    <source>
        <dbReference type="Proteomes" id="UP000815677"/>
    </source>
</evidence>
<protein>
    <recommendedName>
        <fullName evidence="3">F-box domain-containing protein</fullName>
    </recommendedName>
</protein>
<dbReference type="Gene3D" id="3.80.10.10">
    <property type="entry name" value="Ribonuclease Inhibitor"/>
    <property type="match status" value="2"/>
</dbReference>
<dbReference type="SUPFAM" id="SSF52047">
    <property type="entry name" value="RNI-like"/>
    <property type="match status" value="1"/>
</dbReference>
<dbReference type="PANTHER" id="PTHR13318:SF190">
    <property type="entry name" value="PARTNER OF PAIRED, ISOFORM B"/>
    <property type="match status" value="1"/>
</dbReference>
<evidence type="ECO:0000313" key="1">
    <source>
        <dbReference type="EMBL" id="GAT55986.1"/>
    </source>
</evidence>
<dbReference type="PANTHER" id="PTHR13318">
    <property type="entry name" value="PARTNER OF PAIRED, ISOFORM B-RELATED"/>
    <property type="match status" value="1"/>
</dbReference>